<sequence>MRDFLVEGGEFRLVGAAAARRVDLLLQLHAPDILLALSKPVAGEGQAAQDERGQAGKRPRAERRGTCRAWRQNARKTAMDPHDNRSNPWGNLNNALCALRICGQCGMNKMVCLTIWQFDAISGAKMTYLQSNLSISGCIIPR</sequence>
<accession>A0A1E3W002</accession>
<organism evidence="2 3">
    <name type="scientific">Methyloceanibacter methanicus</name>
    <dbReference type="NCBI Taxonomy" id="1774968"/>
    <lineage>
        <taxon>Bacteria</taxon>
        <taxon>Pseudomonadati</taxon>
        <taxon>Pseudomonadota</taxon>
        <taxon>Alphaproteobacteria</taxon>
        <taxon>Hyphomicrobiales</taxon>
        <taxon>Hyphomicrobiaceae</taxon>
        <taxon>Methyloceanibacter</taxon>
    </lineage>
</organism>
<reference evidence="2 3" key="1">
    <citation type="journal article" date="2016" name="Environ. Microbiol.">
        <title>New Methyloceanibacter diversity from North Sea sediments includes methanotroph containing solely the soluble methane monooxygenase.</title>
        <authorList>
            <person name="Vekeman B."/>
            <person name="Kerckhof F.M."/>
            <person name="Cremers G."/>
            <person name="de Vos P."/>
            <person name="Vandamme P."/>
            <person name="Boon N."/>
            <person name="Op den Camp H.J."/>
            <person name="Heylen K."/>
        </authorList>
    </citation>
    <scope>NUCLEOTIDE SEQUENCE [LARGE SCALE GENOMIC DNA]</scope>
    <source>
        <strain evidence="2 3">R-67174</strain>
    </source>
</reference>
<dbReference type="STRING" id="1774968.AUC68_08645"/>
<proteinExistence type="predicted"/>
<name>A0A1E3W002_9HYPH</name>
<feature type="region of interest" description="Disordered" evidence="1">
    <location>
        <begin position="42"/>
        <end position="85"/>
    </location>
</feature>
<evidence type="ECO:0000256" key="1">
    <source>
        <dbReference type="SAM" id="MobiDB-lite"/>
    </source>
</evidence>
<gene>
    <name evidence="2" type="ORF">AUC68_08645</name>
</gene>
<dbReference type="AlphaFoldDB" id="A0A1E3W002"/>
<dbReference type="RefSeq" id="WP_069437940.1">
    <property type="nucleotide sequence ID" value="NZ_LPWG01000013.1"/>
</dbReference>
<dbReference type="EMBL" id="LPWG01000013">
    <property type="protein sequence ID" value="ODR98486.1"/>
    <property type="molecule type" value="Genomic_DNA"/>
</dbReference>
<protein>
    <submittedName>
        <fullName evidence="2">Uncharacterized protein</fullName>
    </submittedName>
</protein>
<dbReference type="Proteomes" id="UP000094501">
    <property type="component" value="Unassembled WGS sequence"/>
</dbReference>
<evidence type="ECO:0000313" key="3">
    <source>
        <dbReference type="Proteomes" id="UP000094501"/>
    </source>
</evidence>
<keyword evidence="3" id="KW-1185">Reference proteome</keyword>
<comment type="caution">
    <text evidence="2">The sequence shown here is derived from an EMBL/GenBank/DDBJ whole genome shotgun (WGS) entry which is preliminary data.</text>
</comment>
<evidence type="ECO:0000313" key="2">
    <source>
        <dbReference type="EMBL" id="ODR98486.1"/>
    </source>
</evidence>